<organism evidence="2 3">
    <name type="scientific">Deinococcus yavapaiensis KR-236</name>
    <dbReference type="NCBI Taxonomy" id="694435"/>
    <lineage>
        <taxon>Bacteria</taxon>
        <taxon>Thermotogati</taxon>
        <taxon>Deinococcota</taxon>
        <taxon>Deinococci</taxon>
        <taxon>Deinococcales</taxon>
        <taxon>Deinococcaceae</taxon>
        <taxon>Deinococcus</taxon>
    </lineage>
</organism>
<dbReference type="InterPro" id="IPR013222">
    <property type="entry name" value="Glyco_hyd_98_carb-bd"/>
</dbReference>
<dbReference type="Pfam" id="PF01344">
    <property type="entry name" value="Kelch_1"/>
    <property type="match status" value="1"/>
</dbReference>
<dbReference type="InterPro" id="IPR053256">
    <property type="entry name" value="Kelch_repeat-containing"/>
</dbReference>
<dbReference type="PROSITE" id="PS51257">
    <property type="entry name" value="PROKAR_LIPOPROTEIN"/>
    <property type="match status" value="1"/>
</dbReference>
<reference evidence="2 3" key="1">
    <citation type="submission" date="2018-06" db="EMBL/GenBank/DDBJ databases">
        <title>Genomic Encyclopedia of Type Strains, Phase IV (KMG-IV): sequencing the most valuable type-strain genomes for metagenomic binning, comparative biology and taxonomic classification.</title>
        <authorList>
            <person name="Goeker M."/>
        </authorList>
    </citation>
    <scope>NUCLEOTIDE SEQUENCE [LARGE SCALE GENOMIC DNA]</scope>
    <source>
        <strain evidence="2 3">DSM 18048</strain>
    </source>
</reference>
<dbReference type="Gene3D" id="2.60.120.1060">
    <property type="entry name" value="NPCBM/NEW2 domain"/>
    <property type="match status" value="2"/>
</dbReference>
<dbReference type="Pfam" id="PF24681">
    <property type="entry name" value="Kelch_KLHDC2_KLHL20_DRC7"/>
    <property type="match status" value="1"/>
</dbReference>
<dbReference type="AlphaFoldDB" id="A0A318SFV1"/>
<protein>
    <submittedName>
        <fullName evidence="2">N-acetylneuraminic acid mutarotase</fullName>
    </submittedName>
</protein>
<dbReference type="SUPFAM" id="SSF49785">
    <property type="entry name" value="Galactose-binding domain-like"/>
    <property type="match status" value="2"/>
</dbReference>
<dbReference type="PANTHER" id="PTHR46773">
    <property type="match status" value="1"/>
</dbReference>
<dbReference type="SUPFAM" id="SSF117281">
    <property type="entry name" value="Kelch motif"/>
    <property type="match status" value="2"/>
</dbReference>
<evidence type="ECO:0000313" key="2">
    <source>
        <dbReference type="EMBL" id="PYE55746.1"/>
    </source>
</evidence>
<dbReference type="InterPro" id="IPR006652">
    <property type="entry name" value="Kelch_1"/>
</dbReference>
<proteinExistence type="predicted"/>
<accession>A0A318SFV1</accession>
<dbReference type="Pfam" id="PF08305">
    <property type="entry name" value="NPCBM"/>
    <property type="match status" value="2"/>
</dbReference>
<comment type="caution">
    <text evidence="2">The sequence shown here is derived from an EMBL/GenBank/DDBJ whole genome shotgun (WGS) entry which is preliminary data.</text>
</comment>
<dbReference type="InterPro" id="IPR038637">
    <property type="entry name" value="NPCBM_sf"/>
</dbReference>
<dbReference type="InterPro" id="IPR015915">
    <property type="entry name" value="Kelch-typ_b-propeller"/>
</dbReference>
<keyword evidence="3" id="KW-1185">Reference proteome</keyword>
<name>A0A318SFV1_9DEIO</name>
<sequence>MKTRHRHVTHPGRLALLTALLIGCSQSPNPENPYANGRSYPWSDRLEAVGSDPYASGRDYSWTGPSVNAASEHDHHGLHAQGIVAGDNFLSDLTWTAATNAWGPVEKDKSNGEQATGDGRAISIRGQTFAKGLGAHANSTVAYALSGQCNTFTATLGLDDEVSGRGKVVYQVFGDGVKLYESAALTGTSAPLPISVNVSGKNELKLVVTDGGDGIDYDHADWAAAKVNCTASAPTSTAFVTDLGWSSATNGWGPVERDKSNGEWAGGDGRALSIRGQAFPKGLGTHAASTVTYNLGGQCGAFTATVGLDDEVGGRGSVSFQVFGDGALLYDSGRLTGTSAPLPIDVNVTGKYELKLVVTNGGDNLDYDHADWANAKLSCAVLPAGMFTYQNIANLPFSVFEAQGRVVNGKLYTFGGFDSQKACCTPTNRSYVYDPTANTWTALASMPDRGATHAGMTTDGTNVYYAGGYVADDSWTGQVFGSRAVWRYNVASNTYTRLPDLPVERAAGALEYLNGKLHYFGGTNLARTQDTAEHFVLDLTSGATSWTAAAPLPNPRNHLGSAVLGGRIYAIGGQRGHDDRLVTEAYVHAYDPNTNTWTQRASLPRGRSHITSLTFVLDGKILVVGGETSHLAAIADVTAYDPATNTWTEYTPLPSARLSAVGGVIGQGFVVTGGSTDGTGWRATPKR</sequence>
<gene>
    <name evidence="2" type="ORF">DES52_102110</name>
</gene>
<dbReference type="Gene3D" id="2.120.10.80">
    <property type="entry name" value="Kelch-type beta propeller"/>
    <property type="match status" value="2"/>
</dbReference>
<dbReference type="InterPro" id="IPR008979">
    <property type="entry name" value="Galactose-bd-like_sf"/>
</dbReference>
<feature type="domain" description="Glycosyl hydrolase family 98 putative carbohydrate-binding module" evidence="1">
    <location>
        <begin position="234"/>
        <end position="379"/>
    </location>
</feature>
<dbReference type="PANTHER" id="PTHR46773:SF5">
    <property type="entry name" value="OS04G0487100 PROTEIN"/>
    <property type="match status" value="1"/>
</dbReference>
<dbReference type="SMART" id="SM00612">
    <property type="entry name" value="Kelch"/>
    <property type="match status" value="5"/>
</dbReference>
<dbReference type="RefSeq" id="WP_245900616.1">
    <property type="nucleotide sequence ID" value="NZ_QJSX01000002.1"/>
</dbReference>
<dbReference type="EMBL" id="QJSX01000002">
    <property type="protein sequence ID" value="PYE55746.1"/>
    <property type="molecule type" value="Genomic_DNA"/>
</dbReference>
<feature type="domain" description="Glycosyl hydrolase family 98 putative carbohydrate-binding module" evidence="1">
    <location>
        <begin position="84"/>
        <end position="229"/>
    </location>
</feature>
<evidence type="ECO:0000313" key="3">
    <source>
        <dbReference type="Proteomes" id="UP000248326"/>
    </source>
</evidence>
<dbReference type="Proteomes" id="UP000248326">
    <property type="component" value="Unassembled WGS sequence"/>
</dbReference>
<dbReference type="SMART" id="SM00776">
    <property type="entry name" value="NPCBM"/>
    <property type="match status" value="2"/>
</dbReference>
<evidence type="ECO:0000259" key="1">
    <source>
        <dbReference type="SMART" id="SM00776"/>
    </source>
</evidence>